<evidence type="ECO:0000313" key="12">
    <source>
        <dbReference type="Proteomes" id="UP001153076"/>
    </source>
</evidence>
<evidence type="ECO:0000256" key="2">
    <source>
        <dbReference type="ARBA" id="ARBA00008361"/>
    </source>
</evidence>
<keyword evidence="8 10" id="KW-0472">Membrane</keyword>
<evidence type="ECO:0000256" key="3">
    <source>
        <dbReference type="ARBA" id="ARBA00022603"/>
    </source>
</evidence>
<evidence type="ECO:0000256" key="6">
    <source>
        <dbReference type="ARBA" id="ARBA00022968"/>
    </source>
</evidence>
<evidence type="ECO:0000256" key="1">
    <source>
        <dbReference type="ARBA" id="ARBA00004323"/>
    </source>
</evidence>
<comment type="similarity">
    <text evidence="2 10">Belongs to the methyltransferase superfamily.</text>
</comment>
<dbReference type="AlphaFoldDB" id="A0A9Q1K1R2"/>
<name>A0A9Q1K1R2_9CARY</name>
<evidence type="ECO:0000256" key="7">
    <source>
        <dbReference type="ARBA" id="ARBA00022989"/>
    </source>
</evidence>
<keyword evidence="6 10" id="KW-0735">Signal-anchor</keyword>
<dbReference type="GO" id="GO:0000139">
    <property type="term" value="C:Golgi membrane"/>
    <property type="evidence" value="ECO:0007669"/>
    <property type="project" value="UniProtKB-SubCell"/>
</dbReference>
<dbReference type="GO" id="GO:0005802">
    <property type="term" value="C:trans-Golgi network"/>
    <property type="evidence" value="ECO:0007669"/>
    <property type="project" value="TreeGrafter"/>
</dbReference>
<dbReference type="InterPro" id="IPR004159">
    <property type="entry name" value="Put_SAM_MeTrfase"/>
</dbReference>
<dbReference type="PANTHER" id="PTHR10108">
    <property type="entry name" value="SAM-DEPENDENT METHYLTRANSFERASE"/>
    <property type="match status" value="1"/>
</dbReference>
<evidence type="ECO:0000256" key="8">
    <source>
        <dbReference type="ARBA" id="ARBA00023136"/>
    </source>
</evidence>
<dbReference type="InterPro" id="IPR029063">
    <property type="entry name" value="SAM-dependent_MTases_sf"/>
</dbReference>
<keyword evidence="3 10" id="KW-0489">Methyltransferase</keyword>
<evidence type="ECO:0000313" key="11">
    <source>
        <dbReference type="EMBL" id="KAJ8434838.1"/>
    </source>
</evidence>
<gene>
    <name evidence="11" type="ORF">Cgig2_022117</name>
</gene>
<dbReference type="FunFam" id="3.40.50.150:FF:000043">
    <property type="entry name" value="probable methyltransferase PMT3"/>
    <property type="match status" value="1"/>
</dbReference>
<dbReference type="OrthoDB" id="2013972at2759"/>
<dbReference type="GO" id="GO:0032259">
    <property type="term" value="P:methylation"/>
    <property type="evidence" value="ECO:0007669"/>
    <property type="project" value="UniProtKB-KW"/>
</dbReference>
<evidence type="ECO:0000256" key="5">
    <source>
        <dbReference type="ARBA" id="ARBA00022692"/>
    </source>
</evidence>
<keyword evidence="12" id="KW-1185">Reference proteome</keyword>
<dbReference type="GO" id="GO:0005768">
    <property type="term" value="C:endosome"/>
    <property type="evidence" value="ECO:0007669"/>
    <property type="project" value="TreeGrafter"/>
</dbReference>
<dbReference type="GO" id="GO:0008168">
    <property type="term" value="F:methyltransferase activity"/>
    <property type="evidence" value="ECO:0007669"/>
    <property type="project" value="UniProtKB-UniRule"/>
</dbReference>
<comment type="caution">
    <text evidence="11">The sequence shown here is derived from an EMBL/GenBank/DDBJ whole genome shotgun (WGS) entry which is preliminary data.</text>
</comment>
<comment type="subcellular location">
    <subcellularLocation>
        <location evidence="1">Golgi apparatus membrane</location>
        <topology evidence="1">Single-pass type II membrane protein</topology>
    </subcellularLocation>
    <subcellularLocation>
        <location evidence="10">Membrane</location>
        <topology evidence="10">Single-pass type II membrane protein</topology>
    </subcellularLocation>
</comment>
<keyword evidence="5 10" id="KW-0812">Transmembrane</keyword>
<dbReference type="EC" id="2.1.1.-" evidence="10"/>
<organism evidence="11 12">
    <name type="scientific">Carnegiea gigantea</name>
    <dbReference type="NCBI Taxonomy" id="171969"/>
    <lineage>
        <taxon>Eukaryota</taxon>
        <taxon>Viridiplantae</taxon>
        <taxon>Streptophyta</taxon>
        <taxon>Embryophyta</taxon>
        <taxon>Tracheophyta</taxon>
        <taxon>Spermatophyta</taxon>
        <taxon>Magnoliopsida</taxon>
        <taxon>eudicotyledons</taxon>
        <taxon>Gunneridae</taxon>
        <taxon>Pentapetalae</taxon>
        <taxon>Caryophyllales</taxon>
        <taxon>Cactineae</taxon>
        <taxon>Cactaceae</taxon>
        <taxon>Cactoideae</taxon>
        <taxon>Echinocereeae</taxon>
        <taxon>Carnegiea</taxon>
    </lineage>
</organism>
<dbReference type="SUPFAM" id="SSF53335">
    <property type="entry name" value="S-adenosyl-L-methionine-dependent methyltransferases"/>
    <property type="match status" value="2"/>
</dbReference>
<dbReference type="EMBL" id="JAKOGI010000448">
    <property type="protein sequence ID" value="KAJ8434838.1"/>
    <property type="molecule type" value="Genomic_DNA"/>
</dbReference>
<feature type="transmembrane region" description="Helical" evidence="10">
    <location>
        <begin position="12"/>
        <end position="30"/>
    </location>
</feature>
<dbReference type="PANTHER" id="PTHR10108:SF1120">
    <property type="entry name" value="METHYLTRANSFERASE PMT8-RELATED"/>
    <property type="match status" value="1"/>
</dbReference>
<dbReference type="Proteomes" id="UP001153076">
    <property type="component" value="Unassembled WGS sequence"/>
</dbReference>
<evidence type="ECO:0000256" key="4">
    <source>
        <dbReference type="ARBA" id="ARBA00022679"/>
    </source>
</evidence>
<keyword evidence="9 10" id="KW-0325">Glycoprotein</keyword>
<keyword evidence="7 10" id="KW-1133">Transmembrane helix</keyword>
<dbReference type="Gene3D" id="3.40.50.150">
    <property type="entry name" value="Vaccinia Virus protein VP39"/>
    <property type="match status" value="1"/>
</dbReference>
<evidence type="ECO:0000256" key="10">
    <source>
        <dbReference type="RuleBase" id="RU366043"/>
    </source>
</evidence>
<sequence length="600" mass="67852">MRGRSDEARKNKLVIALVVGAIFLGFLYVYRDSIFGSESGGAAGALEYGSKSLRKLGWGGDDAAEDTSSKFSHEEGENGVVPKSFPVCDDRHSELIPCLDRHLIYQLRLKLDLSLMEHYERHCPPQERRYNCLIPPPPGYKVPIKWPTSRDEVWKANIPHTHLASEKSDQNWMVVKGEKIVFPGGGTHFHYGAQKYIAAMANVKLLILMLNFSNDVINNEGRLRSVLDVGCGVASFGGYLLSSDVIAMSLAPNDVHQNQIQFALERGIPAYLGVLGTKRLPYPSRSFELAHCSRCRIDWLQRDGILLLELDRVLRPGGYFAYSSPEAYAQDEENLKIWREMSALVERMCWKIAAKRDQTVIWVKPLNNDCYMQRPPGTQPPLCQSDDDPDAVWGVSMETCITPYSDQNLDSLKSPSMIPVQVKELWRQRVESYWNLLSPKVQSDTIRNVMDMKAHLGSFAAALKDKDVWVMNVVPEDGPNTLKLIYDRGLIGAVHSWCEAFSTYPRTYDLLHAWTVFSDIERKGCSPEDLLLEIDRILRPTGFLIIRDKQSVVDLVKKYLPALHWESVATADSSSEDGDEVVFVVQKKLWLSSRSSHEEE</sequence>
<keyword evidence="4 10" id="KW-0808">Transferase</keyword>
<protein>
    <recommendedName>
        <fullName evidence="10">Methyltransferase</fullName>
        <ecNumber evidence="10">2.1.1.-</ecNumber>
    </recommendedName>
</protein>
<evidence type="ECO:0000256" key="9">
    <source>
        <dbReference type="ARBA" id="ARBA00023180"/>
    </source>
</evidence>
<accession>A0A9Q1K1R2</accession>
<reference evidence="11" key="1">
    <citation type="submission" date="2022-04" db="EMBL/GenBank/DDBJ databases">
        <title>Carnegiea gigantea Genome sequencing and assembly v2.</title>
        <authorList>
            <person name="Copetti D."/>
            <person name="Sanderson M.J."/>
            <person name="Burquez A."/>
            <person name="Wojciechowski M.F."/>
        </authorList>
    </citation>
    <scope>NUCLEOTIDE SEQUENCE</scope>
    <source>
        <strain evidence="11">SGP5-SGP5p</strain>
        <tissue evidence="11">Aerial part</tissue>
    </source>
</reference>
<dbReference type="Pfam" id="PF03141">
    <property type="entry name" value="Methyltransf_29"/>
    <property type="match status" value="2"/>
</dbReference>
<proteinExistence type="inferred from homology"/>